<feature type="region of interest" description="Disordered" evidence="1">
    <location>
        <begin position="150"/>
        <end position="182"/>
    </location>
</feature>
<keyword evidence="2" id="KW-0732">Signal</keyword>
<evidence type="ECO:0000313" key="4">
    <source>
        <dbReference type="Proteomes" id="UP001362999"/>
    </source>
</evidence>
<protein>
    <submittedName>
        <fullName evidence="3">Uncharacterized protein</fullName>
    </submittedName>
</protein>
<dbReference type="AlphaFoldDB" id="A0AAW0CGR2"/>
<accession>A0AAW0CGR2</accession>
<evidence type="ECO:0000313" key="3">
    <source>
        <dbReference type="EMBL" id="KAK7038191.1"/>
    </source>
</evidence>
<comment type="caution">
    <text evidence="3">The sequence shown here is derived from an EMBL/GenBank/DDBJ whole genome shotgun (WGS) entry which is preliminary data.</text>
</comment>
<dbReference type="Proteomes" id="UP001362999">
    <property type="component" value="Unassembled WGS sequence"/>
</dbReference>
<feature type="compositionally biased region" description="Low complexity" evidence="1">
    <location>
        <begin position="150"/>
        <end position="159"/>
    </location>
</feature>
<gene>
    <name evidence="3" type="ORF">R3P38DRAFT_2904913</name>
</gene>
<evidence type="ECO:0000256" key="2">
    <source>
        <dbReference type="SAM" id="SignalP"/>
    </source>
</evidence>
<reference evidence="3 4" key="1">
    <citation type="journal article" date="2024" name="J Genomics">
        <title>Draft genome sequencing and assembly of Favolaschia claudopus CIRM-BRFM 2984 isolated from oak limbs.</title>
        <authorList>
            <person name="Navarro D."/>
            <person name="Drula E."/>
            <person name="Chaduli D."/>
            <person name="Cazenave R."/>
            <person name="Ahrendt S."/>
            <person name="Wang J."/>
            <person name="Lipzen A."/>
            <person name="Daum C."/>
            <person name="Barry K."/>
            <person name="Grigoriev I.V."/>
            <person name="Favel A."/>
            <person name="Rosso M.N."/>
            <person name="Martin F."/>
        </authorList>
    </citation>
    <scope>NUCLEOTIDE SEQUENCE [LARGE SCALE GENOMIC DNA]</scope>
    <source>
        <strain evidence="3 4">CIRM-BRFM 2984</strain>
    </source>
</reference>
<feature type="chain" id="PRO_5043631502" evidence="2">
    <location>
        <begin position="21"/>
        <end position="219"/>
    </location>
</feature>
<evidence type="ECO:0000256" key="1">
    <source>
        <dbReference type="SAM" id="MobiDB-lite"/>
    </source>
</evidence>
<organism evidence="3 4">
    <name type="scientific">Favolaschia claudopus</name>
    <dbReference type="NCBI Taxonomy" id="2862362"/>
    <lineage>
        <taxon>Eukaryota</taxon>
        <taxon>Fungi</taxon>
        <taxon>Dikarya</taxon>
        <taxon>Basidiomycota</taxon>
        <taxon>Agaricomycotina</taxon>
        <taxon>Agaricomycetes</taxon>
        <taxon>Agaricomycetidae</taxon>
        <taxon>Agaricales</taxon>
        <taxon>Marasmiineae</taxon>
        <taxon>Mycenaceae</taxon>
        <taxon>Favolaschia</taxon>
    </lineage>
</organism>
<name>A0AAW0CGR2_9AGAR</name>
<proteinExistence type="predicted"/>
<dbReference type="EMBL" id="JAWWNJ010000017">
    <property type="protein sequence ID" value="KAK7038191.1"/>
    <property type="molecule type" value="Genomic_DNA"/>
</dbReference>
<feature type="signal peptide" evidence="2">
    <location>
        <begin position="1"/>
        <end position="20"/>
    </location>
</feature>
<keyword evidence="4" id="KW-1185">Reference proteome</keyword>
<sequence length="219" mass="22278">MATHIFRLSLVASVLRYSAAADPAETSVYVPFIDAQPISADIIGIDEALGRTTYALHQGAKTGTWADQQDNMPGTATLIEGSDFASLAYNVADPKFGTMTFGGACSIQGGSAVCVEAQEGGFEGATTFTETESVVPFGLQIAPTQNGFPANSDAFSSSGSGAGPRETSGGVRSGSTASSIAPASTQSSSCARISPSAVENVGALLAFSLLCYAVTFANY</sequence>
<feature type="compositionally biased region" description="Low complexity" evidence="1">
    <location>
        <begin position="173"/>
        <end position="182"/>
    </location>
</feature>